<evidence type="ECO:0000259" key="7">
    <source>
        <dbReference type="PROSITE" id="PS50949"/>
    </source>
</evidence>
<dbReference type="SMART" id="SM00345">
    <property type="entry name" value="HTH_GNTR"/>
    <property type="match status" value="1"/>
</dbReference>
<dbReference type="GO" id="GO:0030170">
    <property type="term" value="F:pyridoxal phosphate binding"/>
    <property type="evidence" value="ECO:0007669"/>
    <property type="project" value="InterPro"/>
</dbReference>
<dbReference type="InterPro" id="IPR051446">
    <property type="entry name" value="HTH_trans_reg/aminotransferase"/>
</dbReference>
<evidence type="ECO:0000256" key="5">
    <source>
        <dbReference type="ARBA" id="ARBA00023163"/>
    </source>
</evidence>
<dbReference type="InterPro" id="IPR036388">
    <property type="entry name" value="WH-like_DNA-bd_sf"/>
</dbReference>
<protein>
    <submittedName>
        <fullName evidence="8">PLP-dependent aminotransferase family protein</fullName>
    </submittedName>
</protein>
<keyword evidence="4" id="KW-0238">DNA-binding</keyword>
<dbReference type="CDD" id="cd07377">
    <property type="entry name" value="WHTH_GntR"/>
    <property type="match status" value="1"/>
</dbReference>
<dbReference type="GO" id="GO:0003700">
    <property type="term" value="F:DNA-binding transcription factor activity"/>
    <property type="evidence" value="ECO:0007669"/>
    <property type="project" value="InterPro"/>
</dbReference>
<evidence type="ECO:0000256" key="6">
    <source>
        <dbReference type="SAM" id="MobiDB-lite"/>
    </source>
</evidence>
<dbReference type="InterPro" id="IPR036390">
    <property type="entry name" value="WH_DNA-bd_sf"/>
</dbReference>
<reference evidence="8 9" key="1">
    <citation type="submission" date="2020-02" db="EMBL/GenBank/DDBJ databases">
        <authorList>
            <person name="Li X.-J."/>
            <person name="Feng X.-M."/>
        </authorList>
    </citation>
    <scope>NUCLEOTIDE SEQUENCE [LARGE SCALE GENOMIC DNA]</scope>
    <source>
        <strain evidence="8 9">CGMCC 4.7225</strain>
    </source>
</reference>
<dbReference type="Gene3D" id="1.10.10.10">
    <property type="entry name" value="Winged helix-like DNA-binding domain superfamily/Winged helix DNA-binding domain"/>
    <property type="match status" value="1"/>
</dbReference>
<evidence type="ECO:0000256" key="1">
    <source>
        <dbReference type="ARBA" id="ARBA00005384"/>
    </source>
</evidence>
<keyword evidence="3" id="KW-0805">Transcription regulation</keyword>
<dbReference type="PROSITE" id="PS50949">
    <property type="entry name" value="HTH_GNTR"/>
    <property type="match status" value="1"/>
</dbReference>
<dbReference type="Pfam" id="PF00392">
    <property type="entry name" value="GntR"/>
    <property type="match status" value="1"/>
</dbReference>
<evidence type="ECO:0000313" key="9">
    <source>
        <dbReference type="Proteomes" id="UP000469185"/>
    </source>
</evidence>
<dbReference type="GO" id="GO:0008483">
    <property type="term" value="F:transaminase activity"/>
    <property type="evidence" value="ECO:0007669"/>
    <property type="project" value="UniProtKB-KW"/>
</dbReference>
<accession>A0A6N9YG50</accession>
<dbReference type="SUPFAM" id="SSF53383">
    <property type="entry name" value="PLP-dependent transferases"/>
    <property type="match status" value="1"/>
</dbReference>
<dbReference type="InterPro" id="IPR015424">
    <property type="entry name" value="PyrdxlP-dep_Trfase"/>
</dbReference>
<evidence type="ECO:0000256" key="2">
    <source>
        <dbReference type="ARBA" id="ARBA00022898"/>
    </source>
</evidence>
<evidence type="ECO:0000256" key="4">
    <source>
        <dbReference type="ARBA" id="ARBA00023125"/>
    </source>
</evidence>
<dbReference type="AlphaFoldDB" id="A0A6N9YG50"/>
<dbReference type="Proteomes" id="UP000469185">
    <property type="component" value="Unassembled WGS sequence"/>
</dbReference>
<gene>
    <name evidence="8" type="ORF">G1H11_00995</name>
</gene>
<keyword evidence="9" id="KW-1185">Reference proteome</keyword>
<dbReference type="Pfam" id="PF00155">
    <property type="entry name" value="Aminotran_1_2"/>
    <property type="match status" value="1"/>
</dbReference>
<dbReference type="InterPro" id="IPR004839">
    <property type="entry name" value="Aminotransferase_I/II_large"/>
</dbReference>
<dbReference type="CDD" id="cd00609">
    <property type="entry name" value="AAT_like"/>
    <property type="match status" value="1"/>
</dbReference>
<keyword evidence="5" id="KW-0804">Transcription</keyword>
<keyword evidence="8" id="KW-0032">Aminotransferase</keyword>
<comment type="caution">
    <text evidence="8">The sequence shown here is derived from an EMBL/GenBank/DDBJ whole genome shotgun (WGS) entry which is preliminary data.</text>
</comment>
<feature type="domain" description="HTH gntR-type" evidence="7">
    <location>
        <begin position="15"/>
        <end position="83"/>
    </location>
</feature>
<proteinExistence type="inferred from homology"/>
<name>A0A6N9YG50_9ACTN</name>
<dbReference type="InterPro" id="IPR000524">
    <property type="entry name" value="Tscrpt_reg_HTH_GntR"/>
</dbReference>
<dbReference type="EMBL" id="JAAGOB010000001">
    <property type="protein sequence ID" value="NED93888.1"/>
    <property type="molecule type" value="Genomic_DNA"/>
</dbReference>
<feature type="region of interest" description="Disordered" evidence="6">
    <location>
        <begin position="80"/>
        <end position="118"/>
    </location>
</feature>
<dbReference type="PRINTS" id="PR00035">
    <property type="entry name" value="HTHGNTR"/>
</dbReference>
<evidence type="ECO:0000313" key="8">
    <source>
        <dbReference type="EMBL" id="NED93888.1"/>
    </source>
</evidence>
<keyword evidence="2" id="KW-0663">Pyridoxal phosphate</keyword>
<comment type="similarity">
    <text evidence="1">In the C-terminal section; belongs to the class-I pyridoxal-phosphate-dependent aminotransferase family.</text>
</comment>
<dbReference type="PANTHER" id="PTHR46577">
    <property type="entry name" value="HTH-TYPE TRANSCRIPTIONAL REGULATORY PROTEIN GABR"/>
    <property type="match status" value="1"/>
</dbReference>
<organism evidence="8 9">
    <name type="scientific">Phytoactinopolyspora alkaliphila</name>
    <dbReference type="NCBI Taxonomy" id="1783498"/>
    <lineage>
        <taxon>Bacteria</taxon>
        <taxon>Bacillati</taxon>
        <taxon>Actinomycetota</taxon>
        <taxon>Actinomycetes</taxon>
        <taxon>Jiangellales</taxon>
        <taxon>Jiangellaceae</taxon>
        <taxon>Phytoactinopolyspora</taxon>
    </lineage>
</organism>
<dbReference type="PANTHER" id="PTHR46577:SF1">
    <property type="entry name" value="HTH-TYPE TRANSCRIPTIONAL REGULATORY PROTEIN GABR"/>
    <property type="match status" value="1"/>
</dbReference>
<sequence length="463" mass="48557">MVPELPMTLDRRASRPLARQVADHLREAAAQGLLRIGDRLPSTRALAASLGVSRTVTAAAYEQLVAEGWIEAKHGSGSFLAAEPPVPGGLRRTTRSVRTDPRRGSSAPPDAQVDLRPGSPWAAGLVESTWRRAWRRAGDAAPDPRPVRAGLPAYRAAVAEHLLRHRGLGVSGGAVLATGGTSAALTELALAWLEPGDAVAVEEPGYPRAVGALRAAGLRVLPVRVDGGGLVVDDLPENARAVYCTPAHQFPLGARLSASRRMALVQWARDTGATIIEDDYDGELRYDVAPLPMLAAVGPDVVVHLGTSSKIMTPTLGVGWMVAPRSIIAAVLAYRNSAGIGPSLAGQRVVTAMAESGDLSRHLRRVRRELAVRRDIVASKLATAGRVVVGDRAGAHLVTLVDGPDDERWAIAAAAASGVALDGVGRCFAGVPDMAGITLGYAAPARRDDLERGLEVFLNLARG</sequence>
<evidence type="ECO:0000256" key="3">
    <source>
        <dbReference type="ARBA" id="ARBA00023015"/>
    </source>
</evidence>
<dbReference type="SUPFAM" id="SSF46785">
    <property type="entry name" value="Winged helix' DNA-binding domain"/>
    <property type="match status" value="1"/>
</dbReference>
<keyword evidence="8" id="KW-0808">Transferase</keyword>
<dbReference type="RefSeq" id="WP_163815184.1">
    <property type="nucleotide sequence ID" value="NZ_JAAGOB010000001.1"/>
</dbReference>
<dbReference type="InterPro" id="IPR015421">
    <property type="entry name" value="PyrdxlP-dep_Trfase_major"/>
</dbReference>
<dbReference type="GO" id="GO:0003677">
    <property type="term" value="F:DNA binding"/>
    <property type="evidence" value="ECO:0007669"/>
    <property type="project" value="UniProtKB-KW"/>
</dbReference>
<dbReference type="Gene3D" id="3.40.640.10">
    <property type="entry name" value="Type I PLP-dependent aspartate aminotransferase-like (Major domain)"/>
    <property type="match status" value="1"/>
</dbReference>